<comment type="subcellular location">
    <subcellularLocation>
        <location evidence="1">Nucleus</location>
    </subcellularLocation>
</comment>
<keyword evidence="3" id="KW-0804">Transcription</keyword>
<dbReference type="InterPro" id="IPR036638">
    <property type="entry name" value="HLH_DNA-bd_sf"/>
</dbReference>
<comment type="caution">
    <text evidence="6">The sequence shown here is derived from an EMBL/GenBank/DDBJ whole genome shotgun (WGS) entry which is preliminary data.</text>
</comment>
<keyword evidence="7" id="KW-1185">Reference proteome</keyword>
<name>A0A835IQX8_9MAGN</name>
<sequence>MGTLYGQTQLGAELFGGFHEDFIASDNLVDMFLEPNDLLYSSAIAEETTYASFLPYLCYNPTGPFVSLALTPEILPIIDDDLDCYQYPKRQKTTSYNDLHCSDIMFESLDGYSTRNNSAYQYPPANYLPELVMFPKTENIQVPMVYSSGGAVENVKKSSNGDAGLSAQSVAARQRRRKISQKTQELGKLIPGGNRLNTAEMFEAAFKYVKYLQAQVGILEVMGSIQEKNGTDQHIGGLETLIASPTIQEKLSSEEKCMVPKKFVEILAKDHEIQSNSFISEEIDLLAQSGG</sequence>
<evidence type="ECO:0000259" key="5">
    <source>
        <dbReference type="PROSITE" id="PS50888"/>
    </source>
</evidence>
<dbReference type="GO" id="GO:0003700">
    <property type="term" value="F:DNA-binding transcription factor activity"/>
    <property type="evidence" value="ECO:0007669"/>
    <property type="project" value="InterPro"/>
</dbReference>
<dbReference type="OrthoDB" id="1921534at2759"/>
<dbReference type="GO" id="GO:0005634">
    <property type="term" value="C:nucleus"/>
    <property type="evidence" value="ECO:0007669"/>
    <property type="project" value="UniProtKB-SubCell"/>
</dbReference>
<reference evidence="6 7" key="1">
    <citation type="submission" date="2020-10" db="EMBL/GenBank/DDBJ databases">
        <title>The Coptis chinensis genome and diversification of protoberbering-type alkaloids.</title>
        <authorList>
            <person name="Wang B."/>
            <person name="Shu S."/>
            <person name="Song C."/>
            <person name="Liu Y."/>
        </authorList>
    </citation>
    <scope>NUCLEOTIDE SEQUENCE [LARGE SCALE GENOMIC DNA]</scope>
    <source>
        <strain evidence="6">HL-2020</strain>
        <tissue evidence="6">Leaf</tissue>
    </source>
</reference>
<dbReference type="InterPro" id="IPR045843">
    <property type="entry name" value="IND-like"/>
</dbReference>
<dbReference type="Pfam" id="PF00010">
    <property type="entry name" value="HLH"/>
    <property type="match status" value="1"/>
</dbReference>
<organism evidence="6 7">
    <name type="scientific">Coptis chinensis</name>
    <dbReference type="NCBI Taxonomy" id="261450"/>
    <lineage>
        <taxon>Eukaryota</taxon>
        <taxon>Viridiplantae</taxon>
        <taxon>Streptophyta</taxon>
        <taxon>Embryophyta</taxon>
        <taxon>Tracheophyta</taxon>
        <taxon>Spermatophyta</taxon>
        <taxon>Magnoliopsida</taxon>
        <taxon>Ranunculales</taxon>
        <taxon>Ranunculaceae</taxon>
        <taxon>Coptidoideae</taxon>
        <taxon>Coptis</taxon>
    </lineage>
</organism>
<evidence type="ECO:0000313" key="7">
    <source>
        <dbReference type="Proteomes" id="UP000631114"/>
    </source>
</evidence>
<dbReference type="GO" id="GO:0046983">
    <property type="term" value="F:protein dimerization activity"/>
    <property type="evidence" value="ECO:0007669"/>
    <property type="project" value="InterPro"/>
</dbReference>
<keyword evidence="2" id="KW-0805">Transcription regulation</keyword>
<dbReference type="AlphaFoldDB" id="A0A835IQX8"/>
<dbReference type="InterPro" id="IPR011598">
    <property type="entry name" value="bHLH_dom"/>
</dbReference>
<dbReference type="EMBL" id="JADFTS010000002">
    <property type="protein sequence ID" value="KAF9621288.1"/>
    <property type="molecule type" value="Genomic_DNA"/>
</dbReference>
<evidence type="ECO:0000256" key="3">
    <source>
        <dbReference type="ARBA" id="ARBA00023163"/>
    </source>
</evidence>
<dbReference type="PANTHER" id="PTHR45914">
    <property type="entry name" value="TRANSCRIPTION FACTOR HEC3-RELATED"/>
    <property type="match status" value="1"/>
</dbReference>
<dbReference type="Proteomes" id="UP000631114">
    <property type="component" value="Unassembled WGS sequence"/>
</dbReference>
<keyword evidence="4" id="KW-0539">Nucleus</keyword>
<dbReference type="PROSITE" id="PS50888">
    <property type="entry name" value="BHLH"/>
    <property type="match status" value="1"/>
</dbReference>
<evidence type="ECO:0000256" key="1">
    <source>
        <dbReference type="ARBA" id="ARBA00004123"/>
    </source>
</evidence>
<protein>
    <recommendedName>
        <fullName evidence="5">BHLH domain-containing protein</fullName>
    </recommendedName>
</protein>
<dbReference type="Gene3D" id="4.10.280.10">
    <property type="entry name" value="Helix-loop-helix DNA-binding domain"/>
    <property type="match status" value="1"/>
</dbReference>
<evidence type="ECO:0000313" key="6">
    <source>
        <dbReference type="EMBL" id="KAF9621288.1"/>
    </source>
</evidence>
<gene>
    <name evidence="6" type="ORF">IFM89_018505</name>
</gene>
<accession>A0A835IQX8</accession>
<evidence type="ECO:0000256" key="4">
    <source>
        <dbReference type="ARBA" id="ARBA00023242"/>
    </source>
</evidence>
<dbReference type="PANTHER" id="PTHR45914:SF24">
    <property type="entry name" value="BHLH DOMAIN-CONTAINING PROTEIN"/>
    <property type="match status" value="1"/>
</dbReference>
<evidence type="ECO:0000256" key="2">
    <source>
        <dbReference type="ARBA" id="ARBA00023015"/>
    </source>
</evidence>
<dbReference type="SMART" id="SM00353">
    <property type="entry name" value="HLH"/>
    <property type="match status" value="1"/>
</dbReference>
<proteinExistence type="predicted"/>
<feature type="domain" description="BHLH" evidence="5">
    <location>
        <begin position="163"/>
        <end position="212"/>
    </location>
</feature>
<dbReference type="SUPFAM" id="SSF47459">
    <property type="entry name" value="HLH, helix-loop-helix DNA-binding domain"/>
    <property type="match status" value="1"/>
</dbReference>